<reference evidence="2 3" key="1">
    <citation type="submission" date="2019-06" db="EMBL/GenBank/DDBJ databases">
        <title>Whole genome shotgun sequence of Glutamicibacter nicotianae NBRC 14234.</title>
        <authorList>
            <person name="Hosoyama A."/>
            <person name="Uohara A."/>
            <person name="Ohji S."/>
            <person name="Ichikawa N."/>
        </authorList>
    </citation>
    <scope>NUCLEOTIDE SEQUENCE [LARGE SCALE GENOMIC DNA]</scope>
    <source>
        <strain evidence="2 3">NBRC 14234</strain>
    </source>
</reference>
<comment type="caution">
    <text evidence="2">The sequence shown here is derived from an EMBL/GenBank/DDBJ whole genome shotgun (WGS) entry which is preliminary data.</text>
</comment>
<dbReference type="Proteomes" id="UP000316242">
    <property type="component" value="Unassembled WGS sequence"/>
</dbReference>
<feature type="region of interest" description="Disordered" evidence="1">
    <location>
        <begin position="30"/>
        <end position="126"/>
    </location>
</feature>
<organism evidence="2 3">
    <name type="scientific">Glutamicibacter nicotianae</name>
    <name type="common">Arthrobacter nicotianae</name>
    <dbReference type="NCBI Taxonomy" id="37929"/>
    <lineage>
        <taxon>Bacteria</taxon>
        <taxon>Bacillati</taxon>
        <taxon>Actinomycetota</taxon>
        <taxon>Actinomycetes</taxon>
        <taxon>Micrococcales</taxon>
        <taxon>Micrococcaceae</taxon>
        <taxon>Glutamicibacter</taxon>
    </lineage>
</organism>
<accession>A0ABQ0RLM3</accession>
<evidence type="ECO:0000313" key="3">
    <source>
        <dbReference type="Proteomes" id="UP000316242"/>
    </source>
</evidence>
<gene>
    <name evidence="2" type="ORF">ANI01nite_19270</name>
</gene>
<evidence type="ECO:0000313" key="2">
    <source>
        <dbReference type="EMBL" id="GEC12724.1"/>
    </source>
</evidence>
<dbReference type="EMBL" id="BJNE01000007">
    <property type="protein sequence ID" value="GEC12724.1"/>
    <property type="molecule type" value="Genomic_DNA"/>
</dbReference>
<proteinExistence type="predicted"/>
<evidence type="ECO:0008006" key="4">
    <source>
        <dbReference type="Google" id="ProtNLM"/>
    </source>
</evidence>
<dbReference type="RefSeq" id="WP_141357666.1">
    <property type="nucleotide sequence ID" value="NZ_BAAAWM010000001.1"/>
</dbReference>
<keyword evidence="3" id="KW-1185">Reference proteome</keyword>
<feature type="compositionally biased region" description="Acidic residues" evidence="1">
    <location>
        <begin position="35"/>
        <end position="71"/>
    </location>
</feature>
<protein>
    <recommendedName>
        <fullName evidence="4">Scaffolding protein</fullName>
    </recommendedName>
</protein>
<evidence type="ECO:0000256" key="1">
    <source>
        <dbReference type="SAM" id="MobiDB-lite"/>
    </source>
</evidence>
<name>A0ABQ0RLM3_GLUNI</name>
<sequence length="241" mass="26545">MPKTVHGIDLTAPGGIEALLGFHYQTFGDAVMQADGEEDEDNDSDEDEDGEDQDNSGSEDESDEDEEEVDGTDALGDKGQKALRAMKDRVKASKKAEREAKAELERLKNSAGKSEEQLAEQQQREQREAAILNKANERIVRSEIKSAAAGKLQNPALAIRLLDLADFEVDEDGNVDEDEIAQAIDELLEREPYLAVQSGSGPKFDSARGKRKVAKKYTRDDLKNMSSEEIAKAYDEGKVKL</sequence>
<feature type="compositionally biased region" description="Basic and acidic residues" evidence="1">
    <location>
        <begin position="75"/>
        <end position="126"/>
    </location>
</feature>